<evidence type="ECO:0000256" key="8">
    <source>
        <dbReference type="ARBA" id="ARBA00047811"/>
    </source>
</evidence>
<feature type="compositionally biased region" description="Polar residues" evidence="11">
    <location>
        <begin position="588"/>
        <end position="597"/>
    </location>
</feature>
<dbReference type="InterPro" id="IPR017441">
    <property type="entry name" value="Protein_kinase_ATP_BS"/>
</dbReference>
<name>A0A6G1SIN3_9ACAR</name>
<accession>A0A6G1SIN3</accession>
<evidence type="ECO:0000259" key="12">
    <source>
        <dbReference type="PROSITE" id="PS50011"/>
    </source>
</evidence>
<feature type="compositionally biased region" description="Gly residues" evidence="11">
    <location>
        <begin position="466"/>
        <end position="475"/>
    </location>
</feature>
<evidence type="ECO:0000256" key="10">
    <source>
        <dbReference type="PROSITE-ProRule" id="PRU10141"/>
    </source>
</evidence>
<protein>
    <recommendedName>
        <fullName evidence="2">cyclin-dependent kinase</fullName>
        <ecNumber evidence="2">2.7.11.22</ecNumber>
    </recommendedName>
</protein>
<dbReference type="Gene3D" id="1.10.510.10">
    <property type="entry name" value="Transferase(Phosphotransferase) domain 1"/>
    <property type="match status" value="1"/>
</dbReference>
<proteinExistence type="inferred from homology"/>
<feature type="compositionally biased region" description="Polar residues" evidence="11">
    <location>
        <begin position="199"/>
        <end position="211"/>
    </location>
</feature>
<evidence type="ECO:0000313" key="13">
    <source>
        <dbReference type="EMBL" id="MDE49832.1"/>
    </source>
</evidence>
<feature type="region of interest" description="Disordered" evidence="11">
    <location>
        <begin position="620"/>
        <end position="774"/>
    </location>
</feature>
<dbReference type="SUPFAM" id="SSF56112">
    <property type="entry name" value="Protein kinase-like (PK-like)"/>
    <property type="match status" value="1"/>
</dbReference>
<dbReference type="InterPro" id="IPR050108">
    <property type="entry name" value="CDK"/>
</dbReference>
<dbReference type="EC" id="2.7.11.22" evidence="2"/>
<dbReference type="PANTHER" id="PTHR24056">
    <property type="entry name" value="CELL DIVISION PROTEIN KINASE"/>
    <property type="match status" value="1"/>
</dbReference>
<gene>
    <name evidence="13" type="primary">Cdkl2</name>
    <name evidence="13" type="ORF">g.16749</name>
</gene>
<dbReference type="PROSITE" id="PS00107">
    <property type="entry name" value="PROTEIN_KINASE_ATP"/>
    <property type="match status" value="1"/>
</dbReference>
<dbReference type="AlphaFoldDB" id="A0A6G1SIN3"/>
<dbReference type="GO" id="GO:0005524">
    <property type="term" value="F:ATP binding"/>
    <property type="evidence" value="ECO:0007669"/>
    <property type="project" value="UniProtKB-UniRule"/>
</dbReference>
<feature type="region of interest" description="Disordered" evidence="11">
    <location>
        <begin position="510"/>
        <end position="597"/>
    </location>
</feature>
<keyword evidence="3" id="KW-0723">Serine/threonine-protein kinase</keyword>
<dbReference type="Pfam" id="PF00069">
    <property type="entry name" value="Pkinase"/>
    <property type="match status" value="2"/>
</dbReference>
<evidence type="ECO:0000256" key="9">
    <source>
        <dbReference type="ARBA" id="ARBA00048367"/>
    </source>
</evidence>
<feature type="compositionally biased region" description="Low complexity" evidence="11">
    <location>
        <begin position="725"/>
        <end position="756"/>
    </location>
</feature>
<dbReference type="PANTHER" id="PTHR24056:SF222">
    <property type="entry name" value="CYCLIN-DEPENDENT KINASE-LIKE 1"/>
    <property type="match status" value="1"/>
</dbReference>
<keyword evidence="6 13" id="KW-0418">Kinase</keyword>
<keyword evidence="4" id="KW-0808">Transferase</keyword>
<dbReference type="InterPro" id="IPR008271">
    <property type="entry name" value="Ser/Thr_kinase_AS"/>
</dbReference>
<evidence type="ECO:0000256" key="11">
    <source>
        <dbReference type="SAM" id="MobiDB-lite"/>
    </source>
</evidence>
<dbReference type="PROSITE" id="PS00108">
    <property type="entry name" value="PROTEIN_KINASE_ST"/>
    <property type="match status" value="1"/>
</dbReference>
<feature type="compositionally biased region" description="Polar residues" evidence="11">
    <location>
        <begin position="639"/>
        <end position="664"/>
    </location>
</feature>
<comment type="similarity">
    <text evidence="1">Belongs to the protein kinase superfamily. CMGC Ser/Thr protein kinase family. CDC2/CDKX subfamily.</text>
</comment>
<dbReference type="GO" id="GO:0004693">
    <property type="term" value="F:cyclin-dependent protein serine/threonine kinase activity"/>
    <property type="evidence" value="ECO:0007669"/>
    <property type="project" value="UniProtKB-EC"/>
</dbReference>
<dbReference type="InterPro" id="IPR011009">
    <property type="entry name" value="Kinase-like_dom_sf"/>
</dbReference>
<feature type="domain" description="Protein kinase" evidence="12">
    <location>
        <begin position="11"/>
        <end position="360"/>
    </location>
</feature>
<dbReference type="InterPro" id="IPR000719">
    <property type="entry name" value="Prot_kinase_dom"/>
</dbReference>
<dbReference type="PROSITE" id="PS50011">
    <property type="entry name" value="PROTEIN_KINASE_DOM"/>
    <property type="match status" value="1"/>
</dbReference>
<feature type="compositionally biased region" description="Polar residues" evidence="11">
    <location>
        <begin position="531"/>
        <end position="545"/>
    </location>
</feature>
<dbReference type="Gene3D" id="3.30.200.20">
    <property type="entry name" value="Phosphorylase Kinase, domain 1"/>
    <property type="match status" value="1"/>
</dbReference>
<comment type="catalytic activity">
    <reaction evidence="8">
        <text>L-threonyl-[protein] + ATP = O-phospho-L-threonyl-[protein] + ADP + H(+)</text>
        <dbReference type="Rhea" id="RHEA:46608"/>
        <dbReference type="Rhea" id="RHEA-COMP:11060"/>
        <dbReference type="Rhea" id="RHEA-COMP:11605"/>
        <dbReference type="ChEBI" id="CHEBI:15378"/>
        <dbReference type="ChEBI" id="CHEBI:30013"/>
        <dbReference type="ChEBI" id="CHEBI:30616"/>
        <dbReference type="ChEBI" id="CHEBI:61977"/>
        <dbReference type="ChEBI" id="CHEBI:456216"/>
        <dbReference type="EC" id="2.7.11.22"/>
    </reaction>
</comment>
<evidence type="ECO:0000256" key="1">
    <source>
        <dbReference type="ARBA" id="ARBA00006485"/>
    </source>
</evidence>
<organism evidence="13">
    <name type="scientific">Aceria tosichella</name>
    <name type="common">wheat curl mite</name>
    <dbReference type="NCBI Taxonomy" id="561515"/>
    <lineage>
        <taxon>Eukaryota</taxon>
        <taxon>Metazoa</taxon>
        <taxon>Ecdysozoa</taxon>
        <taxon>Arthropoda</taxon>
        <taxon>Chelicerata</taxon>
        <taxon>Arachnida</taxon>
        <taxon>Acari</taxon>
        <taxon>Acariformes</taxon>
        <taxon>Trombidiformes</taxon>
        <taxon>Prostigmata</taxon>
        <taxon>Eupodina</taxon>
        <taxon>Eriophyoidea</taxon>
        <taxon>Eriophyidae</taxon>
        <taxon>Eriophyinae</taxon>
        <taxon>Aceriini</taxon>
        <taxon>Aceria</taxon>
    </lineage>
</organism>
<feature type="compositionally biased region" description="Basic and acidic residues" evidence="11">
    <location>
        <begin position="702"/>
        <end position="714"/>
    </location>
</feature>
<evidence type="ECO:0000256" key="5">
    <source>
        <dbReference type="ARBA" id="ARBA00022741"/>
    </source>
</evidence>
<feature type="region of interest" description="Disordered" evidence="11">
    <location>
        <begin position="372"/>
        <end position="402"/>
    </location>
</feature>
<dbReference type="FunFam" id="3.30.200.20:FF:000049">
    <property type="entry name" value="cyclin-dependent kinase-like 1 isoform X1"/>
    <property type="match status" value="1"/>
</dbReference>
<feature type="binding site" evidence="10">
    <location>
        <position position="40"/>
    </location>
    <ligand>
        <name>ATP</name>
        <dbReference type="ChEBI" id="CHEBI:30616"/>
    </ligand>
</feature>
<evidence type="ECO:0000256" key="2">
    <source>
        <dbReference type="ARBA" id="ARBA00012425"/>
    </source>
</evidence>
<sequence>MEANKSNETKYERIRKIGIGSYGVVFKCVNRQTGQIVAIKRYSENDSDPIIRKIAMREVRMLRQLKHPNLIQLIEVFRRRRILHLVFDYCELTVLDVIEKYGNNCPLNLIRKIIWQLVNGVSHCHSHNCIHRDIKPENILINQAGVVKLCDFGFARNLNTTSGSTASRSAASNPMGQREAQLLGVQWQQHQTAAGKPQQAGSDPQQASLTGDNKENRELLNDRRALTEYVATRWYRAPELLVGDIYYDIKIDIWAIGCVTAELMRGEPLWPGKTDLDQLCLIKSSLGQLTPEQSHNLLTRGLYEQVKIDRVLRQTDTPDPLDRKLPNRIGQLGIDFVLTCLQMDPGKRPTSDELLQHQYIRSALMGQFVRGASHGSPQTLAAPERGNGAETISSSNQKAPIGHGMIMSRPAAVDSTTAASLPRSGPMVHRSNSQAILRVANSQQPASKRLVLGPDSSSSDGLRMPNGGGGGGATKGGSLGVAGLVGSDQAAKHGVGSLVSVFPVRSRHSAISGDERNYASRQSRHKRKTPRQLTIGQPPASQTAEPLSRLPVATGKSSRLNIGEQVSSEKINTAAAPKRSPIQPANRGDNTGSSTFGSVPVSSLMTSKFSSSQINLIAASNRRRSSDGGSGGNGGNSLALMQQATSTNSPRSPFLAGQTSNIGGPSSLVAHTAARKERGQRSMKLPAKLQNHHQQQQNGLDNRMRARDQARHESGSNNTIKIGDNSASTNSTMSSTSSNSLPTNSQHSNKSSSSSSFLPPVVRQATGVPPPPSL</sequence>
<dbReference type="SMART" id="SM00220">
    <property type="entry name" value="S_TKc"/>
    <property type="match status" value="1"/>
</dbReference>
<evidence type="ECO:0000256" key="4">
    <source>
        <dbReference type="ARBA" id="ARBA00022679"/>
    </source>
</evidence>
<keyword evidence="7 10" id="KW-0067">ATP-binding</keyword>
<evidence type="ECO:0000256" key="6">
    <source>
        <dbReference type="ARBA" id="ARBA00022777"/>
    </source>
</evidence>
<evidence type="ECO:0000256" key="3">
    <source>
        <dbReference type="ARBA" id="ARBA00022527"/>
    </source>
</evidence>
<dbReference type="GO" id="GO:0005634">
    <property type="term" value="C:nucleus"/>
    <property type="evidence" value="ECO:0007669"/>
    <property type="project" value="TreeGrafter"/>
</dbReference>
<feature type="compositionally biased region" description="Polar residues" evidence="11">
    <location>
        <begin position="555"/>
        <end position="571"/>
    </location>
</feature>
<evidence type="ECO:0000256" key="7">
    <source>
        <dbReference type="ARBA" id="ARBA00022840"/>
    </source>
</evidence>
<comment type="catalytic activity">
    <reaction evidence="9">
        <text>L-seryl-[protein] + ATP = O-phospho-L-seryl-[protein] + ADP + H(+)</text>
        <dbReference type="Rhea" id="RHEA:17989"/>
        <dbReference type="Rhea" id="RHEA-COMP:9863"/>
        <dbReference type="Rhea" id="RHEA-COMP:11604"/>
        <dbReference type="ChEBI" id="CHEBI:15378"/>
        <dbReference type="ChEBI" id="CHEBI:29999"/>
        <dbReference type="ChEBI" id="CHEBI:30616"/>
        <dbReference type="ChEBI" id="CHEBI:83421"/>
        <dbReference type="ChEBI" id="CHEBI:456216"/>
        <dbReference type="EC" id="2.7.11.22"/>
    </reaction>
</comment>
<keyword evidence="5 10" id="KW-0547">Nucleotide-binding</keyword>
<dbReference type="EMBL" id="GGYP01005061">
    <property type="protein sequence ID" value="MDE49832.1"/>
    <property type="molecule type" value="Transcribed_RNA"/>
</dbReference>
<feature type="region of interest" description="Disordered" evidence="11">
    <location>
        <begin position="441"/>
        <end position="475"/>
    </location>
</feature>
<reference evidence="13" key="1">
    <citation type="submission" date="2018-10" db="EMBL/GenBank/DDBJ databases">
        <title>Transcriptome assembly of Aceria tosichella (Wheat curl mite) Type 2.</title>
        <authorList>
            <person name="Scully E.D."/>
            <person name="Geib S.M."/>
            <person name="Palmer N.A."/>
            <person name="Gupta A.K."/>
            <person name="Sarath G."/>
            <person name="Tatineni S."/>
        </authorList>
    </citation>
    <scope>NUCLEOTIDE SEQUENCE</scope>
    <source>
        <strain evidence="13">LincolnNE</strain>
    </source>
</reference>
<feature type="region of interest" description="Disordered" evidence="11">
    <location>
        <begin position="193"/>
        <end position="216"/>
    </location>
</feature>